<reference evidence="8" key="1">
    <citation type="submission" date="2016-11" db="UniProtKB">
        <authorList>
            <consortium name="WormBaseParasite"/>
        </authorList>
    </citation>
    <scope>IDENTIFICATION</scope>
</reference>
<dbReference type="PANTHER" id="PTHR42780">
    <property type="entry name" value="SOLEUCYL-TRNA SYNTHETASE"/>
    <property type="match status" value="1"/>
</dbReference>
<keyword evidence="3" id="KW-0067">ATP-binding</keyword>
<dbReference type="GO" id="GO:0006428">
    <property type="term" value="P:isoleucyl-tRNA aminoacylation"/>
    <property type="evidence" value="ECO:0007669"/>
    <property type="project" value="TreeGrafter"/>
</dbReference>
<keyword evidence="2" id="KW-0547">Nucleotide-binding</keyword>
<dbReference type="Pfam" id="PF00133">
    <property type="entry name" value="tRNA-synt_1"/>
    <property type="match status" value="1"/>
</dbReference>
<proteinExistence type="predicted"/>
<accession>A0A1I7XEL6</accession>
<dbReference type="SUPFAM" id="SSF52374">
    <property type="entry name" value="Nucleotidylyl transferase"/>
    <property type="match status" value="1"/>
</dbReference>
<evidence type="ECO:0000256" key="3">
    <source>
        <dbReference type="ARBA" id="ARBA00022840"/>
    </source>
</evidence>
<dbReference type="Gene3D" id="3.40.50.620">
    <property type="entry name" value="HUPs"/>
    <property type="match status" value="1"/>
</dbReference>
<evidence type="ECO:0000256" key="1">
    <source>
        <dbReference type="ARBA" id="ARBA00022598"/>
    </source>
</evidence>
<dbReference type="Proteomes" id="UP000095283">
    <property type="component" value="Unplaced"/>
</dbReference>
<dbReference type="GO" id="GO:0005524">
    <property type="term" value="F:ATP binding"/>
    <property type="evidence" value="ECO:0007669"/>
    <property type="project" value="UniProtKB-KW"/>
</dbReference>
<keyword evidence="4" id="KW-0648">Protein biosynthesis</keyword>
<dbReference type="InterPro" id="IPR023586">
    <property type="entry name" value="Ile-tRNA-ligase_type2"/>
</dbReference>
<organism evidence="7 8">
    <name type="scientific">Heterorhabditis bacteriophora</name>
    <name type="common">Entomopathogenic nematode worm</name>
    <dbReference type="NCBI Taxonomy" id="37862"/>
    <lineage>
        <taxon>Eukaryota</taxon>
        <taxon>Metazoa</taxon>
        <taxon>Ecdysozoa</taxon>
        <taxon>Nematoda</taxon>
        <taxon>Chromadorea</taxon>
        <taxon>Rhabditida</taxon>
        <taxon>Rhabditina</taxon>
        <taxon>Rhabditomorpha</taxon>
        <taxon>Strongyloidea</taxon>
        <taxon>Heterorhabditidae</taxon>
        <taxon>Heterorhabditis</taxon>
    </lineage>
</organism>
<dbReference type="InterPro" id="IPR014729">
    <property type="entry name" value="Rossmann-like_a/b/a_fold"/>
</dbReference>
<dbReference type="AlphaFoldDB" id="A0A1I7XEL6"/>
<evidence type="ECO:0000256" key="4">
    <source>
        <dbReference type="ARBA" id="ARBA00022917"/>
    </source>
</evidence>
<keyword evidence="7" id="KW-1185">Reference proteome</keyword>
<keyword evidence="5" id="KW-0030">Aminoacyl-tRNA synthetase</keyword>
<evidence type="ECO:0000313" key="8">
    <source>
        <dbReference type="WBParaSite" id="Hba_15777"/>
    </source>
</evidence>
<sequence>MSGLTAVFEKSLELSKGRPHYTFFDGPPFVLNGYRTDVVTRWAQQNGFHVERRFGWDTHGLPVEFEVDKTLGIKGPADILKMGIDKYNSECRSIVMRYANVRSFN</sequence>
<evidence type="ECO:0000256" key="5">
    <source>
        <dbReference type="ARBA" id="ARBA00023146"/>
    </source>
</evidence>
<keyword evidence="1" id="KW-0436">Ligase</keyword>
<protein>
    <submittedName>
        <fullName evidence="8">tRNA-synt_1 domain-containing protein</fullName>
    </submittedName>
</protein>
<dbReference type="InterPro" id="IPR002300">
    <property type="entry name" value="aa-tRNA-synth_Ia"/>
</dbReference>
<name>A0A1I7XEL6_HETBA</name>
<evidence type="ECO:0000259" key="6">
    <source>
        <dbReference type="Pfam" id="PF00133"/>
    </source>
</evidence>
<dbReference type="WBParaSite" id="Hba_15777">
    <property type="protein sequence ID" value="Hba_15777"/>
    <property type="gene ID" value="Hba_15777"/>
</dbReference>
<evidence type="ECO:0000256" key="2">
    <source>
        <dbReference type="ARBA" id="ARBA00022741"/>
    </source>
</evidence>
<feature type="domain" description="Aminoacyl-tRNA synthetase class Ia" evidence="6">
    <location>
        <begin position="6"/>
        <end position="100"/>
    </location>
</feature>
<dbReference type="PANTHER" id="PTHR42780:SF1">
    <property type="entry name" value="ISOLEUCINE--TRNA LIGASE, CYTOPLASMIC"/>
    <property type="match status" value="1"/>
</dbReference>
<evidence type="ECO:0000313" key="7">
    <source>
        <dbReference type="Proteomes" id="UP000095283"/>
    </source>
</evidence>
<dbReference type="GO" id="GO:0004822">
    <property type="term" value="F:isoleucine-tRNA ligase activity"/>
    <property type="evidence" value="ECO:0007669"/>
    <property type="project" value="InterPro"/>
</dbReference>